<dbReference type="Proteomes" id="UP000199541">
    <property type="component" value="Unassembled WGS sequence"/>
</dbReference>
<evidence type="ECO:0000256" key="1">
    <source>
        <dbReference type="SAM" id="MobiDB-lite"/>
    </source>
</evidence>
<evidence type="ECO:0000313" key="3">
    <source>
        <dbReference type="Proteomes" id="UP000199541"/>
    </source>
</evidence>
<reference evidence="2 3" key="1">
    <citation type="submission" date="2016-10" db="EMBL/GenBank/DDBJ databases">
        <authorList>
            <person name="Varghese N."/>
            <person name="Submissions S."/>
        </authorList>
    </citation>
    <scope>NUCLEOTIDE SEQUENCE [LARGE SCALE GENOMIC DNA]</scope>
    <source>
        <strain evidence="2 3">DSM 24802</strain>
    </source>
</reference>
<dbReference type="EMBL" id="FNOB01000070">
    <property type="protein sequence ID" value="SDX99964.1"/>
    <property type="molecule type" value="Genomic_DNA"/>
</dbReference>
<sequence length="51" mass="5714">MTDAPDLLLAHHLKTLKLPTLPRGNTTSSRASAPRRGRTMSASWPDWWNSN</sequence>
<protein>
    <submittedName>
        <fullName evidence="2">Uncharacterized protein</fullName>
    </submittedName>
</protein>
<proteinExistence type="predicted"/>
<keyword evidence="3" id="KW-1185">Reference proteome</keyword>
<evidence type="ECO:0000313" key="2">
    <source>
        <dbReference type="EMBL" id="SDX99964.1"/>
    </source>
</evidence>
<name>A0A1H3GBT5_9RHOB</name>
<organism evidence="2 3">
    <name type="scientific">Allgaiera indica</name>
    <dbReference type="NCBI Taxonomy" id="765699"/>
    <lineage>
        <taxon>Bacteria</taxon>
        <taxon>Pseudomonadati</taxon>
        <taxon>Pseudomonadota</taxon>
        <taxon>Alphaproteobacteria</taxon>
        <taxon>Rhodobacterales</taxon>
        <taxon>Paracoccaceae</taxon>
        <taxon>Allgaiera</taxon>
    </lineage>
</organism>
<accession>A0A1H3GBT5</accession>
<comment type="caution">
    <text evidence="2">The sequence shown here is derived from an EMBL/GenBank/DDBJ whole genome shotgun (WGS) entry which is preliminary data.</text>
</comment>
<gene>
    <name evidence="2" type="ORF">SAMN05444006_1702</name>
</gene>
<feature type="region of interest" description="Disordered" evidence="1">
    <location>
        <begin position="18"/>
        <end position="51"/>
    </location>
</feature>